<dbReference type="SUPFAM" id="SSF103473">
    <property type="entry name" value="MFS general substrate transporter"/>
    <property type="match status" value="1"/>
</dbReference>
<dbReference type="GO" id="GO:0015293">
    <property type="term" value="F:symporter activity"/>
    <property type="evidence" value="ECO:0007669"/>
    <property type="project" value="UniProtKB-KW"/>
</dbReference>
<reference evidence="8" key="1">
    <citation type="submission" date="2022-01" db="EMBL/GenBank/DDBJ databases">
        <authorList>
            <person name="King R."/>
        </authorList>
    </citation>
    <scope>NUCLEOTIDE SEQUENCE</scope>
</reference>
<accession>A0A9N9RPV3</accession>
<evidence type="ECO:0000256" key="4">
    <source>
        <dbReference type="ARBA" id="ARBA00022847"/>
    </source>
</evidence>
<dbReference type="InterPro" id="IPR011701">
    <property type="entry name" value="MFS"/>
</dbReference>
<feature type="transmembrane region" description="Helical" evidence="7">
    <location>
        <begin position="17"/>
        <end position="35"/>
    </location>
</feature>
<dbReference type="InterPro" id="IPR050382">
    <property type="entry name" value="MFS_Na/Anion_cotransporter"/>
</dbReference>
<evidence type="ECO:0000256" key="1">
    <source>
        <dbReference type="ARBA" id="ARBA00004141"/>
    </source>
</evidence>
<organism evidence="8 9">
    <name type="scientific">Chironomus riparius</name>
    <dbReference type="NCBI Taxonomy" id="315576"/>
    <lineage>
        <taxon>Eukaryota</taxon>
        <taxon>Metazoa</taxon>
        <taxon>Ecdysozoa</taxon>
        <taxon>Arthropoda</taxon>
        <taxon>Hexapoda</taxon>
        <taxon>Insecta</taxon>
        <taxon>Pterygota</taxon>
        <taxon>Neoptera</taxon>
        <taxon>Endopterygota</taxon>
        <taxon>Diptera</taxon>
        <taxon>Nematocera</taxon>
        <taxon>Chironomoidea</taxon>
        <taxon>Chironomidae</taxon>
        <taxon>Chironominae</taxon>
        <taxon>Chironomus</taxon>
    </lineage>
</organism>
<sequence length="462" mass="51223">MAEIYSDSTPFYLRKRYLIVFLVFWGYFNIFANSVNMSVGIVAMTDETNITKEDGSIETISGFKWTQAEKGIALGSYFYGYVTTQALGGILATKYGGFLIFNIGIFVTGLLAMLTPLVCKYGIGFLIAIRVVIGIFSGLSFTSAYDVLSRWIPPTERSRSVSFVMAGINIGNFMANFASGYITVHFGWSWIFYLFGIIALIWSVVWFLVARQPPQHDKWITEAEREYITESLKEENGQEKLKTPWKAIAKSVPCYAIFAADAAFSWGFFTLVTQLPQYMDEVLGFSLQNSATISSFPYLLYPFIAMSAGFLADWFLKKKILNVTQVRKYFNSFAFLCQMLFLFIVAFVSDKTTIVVCIILSVGAGAIAASGYLANPLDIASQFSSIIYGISSTFSVLTGVISPTLTGFITTTPDAASYRIVFLIACAIYLIGTIIYATFASGEIQPWAVAEPVKTVEVEVKK</sequence>
<dbReference type="EMBL" id="OU895877">
    <property type="protein sequence ID" value="CAG9801299.1"/>
    <property type="molecule type" value="Genomic_DNA"/>
</dbReference>
<evidence type="ECO:0000313" key="8">
    <source>
        <dbReference type="EMBL" id="CAG9801299.1"/>
    </source>
</evidence>
<evidence type="ECO:0000256" key="3">
    <source>
        <dbReference type="ARBA" id="ARBA00022692"/>
    </source>
</evidence>
<feature type="transmembrane region" description="Helical" evidence="7">
    <location>
        <begin position="121"/>
        <end position="148"/>
    </location>
</feature>
<dbReference type="GO" id="GO:0016020">
    <property type="term" value="C:membrane"/>
    <property type="evidence" value="ECO:0007669"/>
    <property type="project" value="UniProtKB-SubCell"/>
</dbReference>
<dbReference type="Gene3D" id="1.20.1250.20">
    <property type="entry name" value="MFS general substrate transporter like domains"/>
    <property type="match status" value="2"/>
</dbReference>
<dbReference type="Pfam" id="PF07690">
    <property type="entry name" value="MFS_1"/>
    <property type="match status" value="1"/>
</dbReference>
<evidence type="ECO:0000256" key="6">
    <source>
        <dbReference type="ARBA" id="ARBA00023136"/>
    </source>
</evidence>
<keyword evidence="9" id="KW-1185">Reference proteome</keyword>
<keyword evidence="5 7" id="KW-1133">Transmembrane helix</keyword>
<dbReference type="PANTHER" id="PTHR11662:SF455">
    <property type="entry name" value="GH23975P"/>
    <property type="match status" value="1"/>
</dbReference>
<evidence type="ECO:0000256" key="2">
    <source>
        <dbReference type="ARBA" id="ARBA00022448"/>
    </source>
</evidence>
<feature type="transmembrane region" description="Helical" evidence="7">
    <location>
        <begin position="190"/>
        <end position="209"/>
    </location>
</feature>
<protein>
    <recommendedName>
        <fullName evidence="10">Major facilitator superfamily (MFS) profile domain-containing protein</fullName>
    </recommendedName>
</protein>
<keyword evidence="4" id="KW-0769">Symport</keyword>
<feature type="transmembrane region" description="Helical" evidence="7">
    <location>
        <begin position="386"/>
        <end position="410"/>
    </location>
</feature>
<feature type="transmembrane region" description="Helical" evidence="7">
    <location>
        <begin position="160"/>
        <end position="184"/>
    </location>
</feature>
<feature type="transmembrane region" description="Helical" evidence="7">
    <location>
        <begin position="95"/>
        <end position="115"/>
    </location>
</feature>
<evidence type="ECO:0000256" key="5">
    <source>
        <dbReference type="ARBA" id="ARBA00022989"/>
    </source>
</evidence>
<name>A0A9N9RPV3_9DIPT</name>
<dbReference type="InterPro" id="IPR036259">
    <property type="entry name" value="MFS_trans_sf"/>
</dbReference>
<keyword evidence="2" id="KW-0813">Transport</keyword>
<dbReference type="PANTHER" id="PTHR11662">
    <property type="entry name" value="SOLUTE CARRIER FAMILY 17"/>
    <property type="match status" value="1"/>
</dbReference>
<keyword evidence="6 7" id="KW-0472">Membrane</keyword>
<feature type="transmembrane region" description="Helical" evidence="7">
    <location>
        <begin position="328"/>
        <end position="347"/>
    </location>
</feature>
<keyword evidence="3 7" id="KW-0812">Transmembrane</keyword>
<evidence type="ECO:0000313" key="9">
    <source>
        <dbReference type="Proteomes" id="UP001153620"/>
    </source>
</evidence>
<dbReference type="FunFam" id="1.20.1250.20:FF:000003">
    <property type="entry name" value="Solute carrier family 17 member 3"/>
    <property type="match status" value="1"/>
</dbReference>
<proteinExistence type="predicted"/>
<evidence type="ECO:0008006" key="10">
    <source>
        <dbReference type="Google" id="ProtNLM"/>
    </source>
</evidence>
<gene>
    <name evidence="8" type="ORF">CHIRRI_LOCUS4230</name>
</gene>
<feature type="transmembrane region" description="Helical" evidence="7">
    <location>
        <begin position="416"/>
        <end position="439"/>
    </location>
</feature>
<feature type="transmembrane region" description="Helical" evidence="7">
    <location>
        <begin position="295"/>
        <end position="316"/>
    </location>
</feature>
<dbReference type="Proteomes" id="UP001153620">
    <property type="component" value="Chromosome 1"/>
</dbReference>
<comment type="subcellular location">
    <subcellularLocation>
        <location evidence="1">Membrane</location>
        <topology evidence="1">Multi-pass membrane protein</topology>
    </subcellularLocation>
</comment>
<dbReference type="GO" id="GO:0006820">
    <property type="term" value="P:monoatomic anion transport"/>
    <property type="evidence" value="ECO:0007669"/>
    <property type="project" value="TreeGrafter"/>
</dbReference>
<reference evidence="8" key="2">
    <citation type="submission" date="2022-10" db="EMBL/GenBank/DDBJ databases">
        <authorList>
            <consortium name="ENA_rothamsted_submissions"/>
            <consortium name="culmorum"/>
            <person name="King R."/>
        </authorList>
    </citation>
    <scope>NUCLEOTIDE SEQUENCE</scope>
</reference>
<dbReference type="FunFam" id="1.20.1250.20:FF:000423">
    <property type="entry name" value="Putative inorganic phosphate cotransporter-like Protein"/>
    <property type="match status" value="1"/>
</dbReference>
<feature type="transmembrane region" description="Helical" evidence="7">
    <location>
        <begin position="353"/>
        <end position="374"/>
    </location>
</feature>
<dbReference type="OrthoDB" id="7777937at2759"/>
<evidence type="ECO:0000256" key="7">
    <source>
        <dbReference type="SAM" id="Phobius"/>
    </source>
</evidence>
<dbReference type="AlphaFoldDB" id="A0A9N9RPV3"/>
<feature type="transmembrane region" description="Helical" evidence="7">
    <location>
        <begin position="252"/>
        <end position="275"/>
    </location>
</feature>